<comment type="caution">
    <text evidence="2">The sequence shown here is derived from an EMBL/GenBank/DDBJ whole genome shotgun (WGS) entry which is preliminary data.</text>
</comment>
<reference evidence="2" key="1">
    <citation type="submission" date="2020-06" db="EMBL/GenBank/DDBJ databases">
        <authorList>
            <person name="Li T."/>
            <person name="Hu X."/>
            <person name="Zhang T."/>
            <person name="Song X."/>
            <person name="Zhang H."/>
            <person name="Dai N."/>
            <person name="Sheng W."/>
            <person name="Hou X."/>
            <person name="Wei L."/>
        </authorList>
    </citation>
    <scope>NUCLEOTIDE SEQUENCE</scope>
    <source>
        <strain evidence="2">K16</strain>
        <tissue evidence="2">Leaf</tissue>
    </source>
</reference>
<reference evidence="2" key="2">
    <citation type="journal article" date="2024" name="Plant">
        <title>Genomic evolution and insights into agronomic trait innovations of Sesamum species.</title>
        <authorList>
            <person name="Miao H."/>
            <person name="Wang L."/>
            <person name="Qu L."/>
            <person name="Liu H."/>
            <person name="Sun Y."/>
            <person name="Le M."/>
            <person name="Wang Q."/>
            <person name="Wei S."/>
            <person name="Zheng Y."/>
            <person name="Lin W."/>
            <person name="Duan Y."/>
            <person name="Cao H."/>
            <person name="Xiong S."/>
            <person name="Wang X."/>
            <person name="Wei L."/>
            <person name="Li C."/>
            <person name="Ma Q."/>
            <person name="Ju M."/>
            <person name="Zhao R."/>
            <person name="Li G."/>
            <person name="Mu C."/>
            <person name="Tian Q."/>
            <person name="Mei H."/>
            <person name="Zhang T."/>
            <person name="Gao T."/>
            <person name="Zhang H."/>
        </authorList>
    </citation>
    <scope>NUCLEOTIDE SEQUENCE</scope>
    <source>
        <strain evidence="2">K16</strain>
    </source>
</reference>
<dbReference type="PANTHER" id="PTHR33116">
    <property type="entry name" value="REVERSE TRANSCRIPTASE ZINC-BINDING DOMAIN-CONTAINING PROTEIN-RELATED-RELATED"/>
    <property type="match status" value="1"/>
</dbReference>
<dbReference type="InterPro" id="IPR043502">
    <property type="entry name" value="DNA/RNA_pol_sf"/>
</dbReference>
<accession>A0AAE1WW35</accession>
<name>A0AAE1WW35_9LAMI</name>
<proteinExistence type="predicted"/>
<dbReference type="AlphaFoldDB" id="A0AAE1WW35"/>
<feature type="domain" description="Reverse transcriptase" evidence="1">
    <location>
        <begin position="1"/>
        <end position="205"/>
    </location>
</feature>
<keyword evidence="3" id="KW-1185">Reference proteome</keyword>
<dbReference type="Proteomes" id="UP001289374">
    <property type="component" value="Unassembled WGS sequence"/>
</dbReference>
<dbReference type="SUPFAM" id="SSF56672">
    <property type="entry name" value="DNA/RNA polymerases"/>
    <property type="match status" value="1"/>
</dbReference>
<dbReference type="PROSITE" id="PS50878">
    <property type="entry name" value="RT_POL"/>
    <property type="match status" value="1"/>
</dbReference>
<organism evidence="2 3">
    <name type="scientific">Sesamum angolense</name>
    <dbReference type="NCBI Taxonomy" id="2727404"/>
    <lineage>
        <taxon>Eukaryota</taxon>
        <taxon>Viridiplantae</taxon>
        <taxon>Streptophyta</taxon>
        <taxon>Embryophyta</taxon>
        <taxon>Tracheophyta</taxon>
        <taxon>Spermatophyta</taxon>
        <taxon>Magnoliopsida</taxon>
        <taxon>eudicotyledons</taxon>
        <taxon>Gunneridae</taxon>
        <taxon>Pentapetalae</taxon>
        <taxon>asterids</taxon>
        <taxon>lamiids</taxon>
        <taxon>Lamiales</taxon>
        <taxon>Pedaliaceae</taxon>
        <taxon>Sesamum</taxon>
    </lineage>
</organism>
<evidence type="ECO:0000313" key="3">
    <source>
        <dbReference type="Proteomes" id="UP001289374"/>
    </source>
</evidence>
<protein>
    <recommendedName>
        <fullName evidence="1">Reverse transcriptase domain-containing protein</fullName>
    </recommendedName>
</protein>
<gene>
    <name evidence="2" type="ORF">Sango_1140900</name>
</gene>
<evidence type="ECO:0000259" key="1">
    <source>
        <dbReference type="PROSITE" id="PS50878"/>
    </source>
</evidence>
<dbReference type="Pfam" id="PF00078">
    <property type="entry name" value="RVT_1"/>
    <property type="match status" value="1"/>
</dbReference>
<dbReference type="PANTHER" id="PTHR33116:SF76">
    <property type="entry name" value="DUF4283 DOMAIN-CONTAINING PROTEIN"/>
    <property type="match status" value="1"/>
</dbReference>
<evidence type="ECO:0000313" key="2">
    <source>
        <dbReference type="EMBL" id="KAK4400348.1"/>
    </source>
</evidence>
<sequence length="365" mass="42120">MIRPVTKDDVKTAIFDIEEDKAPGRTVIHLDFMKQHGQLWEMKLLRPYWISLLQGAVETGQRYLAHVNTKVSWIREVIDLLVSPTQNAFVPRARGLRQGDPMSPYLFVLVMEVLHLILQQFIEQDGGFLYHWRCQELKLFQLCFADDLLLLCKADERSVALFRRALDLFASLSGLHANPHKSQLIISNVANGLRDKLLESLGRVQLIKSVLVALEVYWAMAFILPKGIIKEVVKRLRTFLWKGTSHSGYPKVAWDVVCKHVEECGQGIRDILALNRAWMSKHFWAVIKRDRTSIWVDWIIQIRLRDCSVWTVKENKGAWGSHKMLALRHTLLPNIQFNTGDGNSSLWHDPWHSLGPLILRFPRGP</sequence>
<dbReference type="EMBL" id="JACGWL010000006">
    <property type="protein sequence ID" value="KAK4400348.1"/>
    <property type="molecule type" value="Genomic_DNA"/>
</dbReference>
<dbReference type="InterPro" id="IPR000477">
    <property type="entry name" value="RT_dom"/>
</dbReference>